<evidence type="ECO:0000259" key="1">
    <source>
        <dbReference type="Pfam" id="PF18178"/>
    </source>
</evidence>
<keyword evidence="3" id="KW-1185">Reference proteome</keyword>
<protein>
    <recommendedName>
        <fullName evidence="1">ATP nucleosidase Cap17-like N-terminal domain-containing protein</fullName>
    </recommendedName>
</protein>
<name>A0A848GD20_9RHOO</name>
<evidence type="ECO:0000313" key="2">
    <source>
        <dbReference type="EMBL" id="NML29012.1"/>
    </source>
</evidence>
<dbReference type="RefSeq" id="WP_169148511.1">
    <property type="nucleotide sequence ID" value="NZ_JABBGA010000044.1"/>
</dbReference>
<gene>
    <name evidence="2" type="ORF">HHL15_25005</name>
</gene>
<proteinExistence type="predicted"/>
<evidence type="ECO:0000313" key="3">
    <source>
        <dbReference type="Proteomes" id="UP000580043"/>
    </source>
</evidence>
<accession>A0A848GD20</accession>
<dbReference type="AlphaFoldDB" id="A0A848GD20"/>
<organism evidence="2 3">
    <name type="scientific">Zoogloea dura</name>
    <dbReference type="NCBI Taxonomy" id="2728840"/>
    <lineage>
        <taxon>Bacteria</taxon>
        <taxon>Pseudomonadati</taxon>
        <taxon>Pseudomonadota</taxon>
        <taxon>Betaproteobacteria</taxon>
        <taxon>Rhodocyclales</taxon>
        <taxon>Zoogloeaceae</taxon>
        <taxon>Zoogloea</taxon>
    </lineage>
</organism>
<reference evidence="2 3" key="1">
    <citation type="submission" date="2020-04" db="EMBL/GenBank/DDBJ databases">
        <title>Zoogloea sp. G-4-1-14 isolated from soil.</title>
        <authorList>
            <person name="Dahal R.H."/>
        </authorList>
    </citation>
    <scope>NUCLEOTIDE SEQUENCE [LARGE SCALE GENOMIC DNA]</scope>
    <source>
        <strain evidence="2 3">G-4-1-14</strain>
    </source>
</reference>
<dbReference type="EMBL" id="JABBGA010000044">
    <property type="protein sequence ID" value="NML29012.1"/>
    <property type="molecule type" value="Genomic_DNA"/>
</dbReference>
<dbReference type="Pfam" id="PF18178">
    <property type="entry name" value="Cap17-like_N"/>
    <property type="match status" value="1"/>
</dbReference>
<dbReference type="Proteomes" id="UP000580043">
    <property type="component" value="Unassembled WGS sequence"/>
</dbReference>
<dbReference type="InterPro" id="IPR041327">
    <property type="entry name" value="Cap17-like_N"/>
</dbReference>
<comment type="caution">
    <text evidence="2">The sequence shown here is derived from an EMBL/GenBank/DDBJ whole genome shotgun (WGS) entry which is preliminary data.</text>
</comment>
<sequence length="382" mass="42218">MARSLLFGRRIHITGSIAVDASAATTQEVARAREVVEVLVKDLLRKGASFVIPVDAEKTRPDGVPICFDWLIWDTIQKNLHTRPEGAPNPLVVAVKHHKNEDQIPDQFAGVWGALRGSALIQIESAAHWNMNSKRMEAQARHGDILIALGGGEGVLFLANLYHDAGKPVIPLNLKLGPANTGALRLFEYGLTGSNAQRLFQTEGGTSAHSWLNRIEMPARKDVTDSVRDLSDLLEALVPPKAFVVRLLNPTHADYNDVQDFFDTVVQPVMEGELGYKLTVVDGNQAYDHARIDQEIFTKLHRSRVVLADITGLRPNCFLELGYALGRGLTTMVLAKAGTEHPFDIYSLSGHHWKTTGSAEDRRREFRTHCVRTGLKLTRCTG</sequence>
<feature type="domain" description="ATP nucleosidase Cap17-like N-terminal" evidence="1">
    <location>
        <begin position="6"/>
        <end position="234"/>
    </location>
</feature>